<dbReference type="AlphaFoldDB" id="A0AAE1QBR0"/>
<comment type="caution">
    <text evidence="1">The sequence shown here is derived from an EMBL/GenBank/DDBJ whole genome shotgun (WGS) entry which is preliminary data.</text>
</comment>
<reference evidence="1" key="1">
    <citation type="submission" date="2023-11" db="EMBL/GenBank/DDBJ databases">
        <title>Genome assemblies of two species of porcelain crab, Petrolisthes cinctipes and Petrolisthes manimaculis (Anomura: Porcellanidae).</title>
        <authorList>
            <person name="Angst P."/>
        </authorList>
    </citation>
    <scope>NUCLEOTIDE SEQUENCE</scope>
    <source>
        <strain evidence="1">PB745_02</strain>
        <tissue evidence="1">Gill</tissue>
    </source>
</reference>
<protein>
    <recommendedName>
        <fullName evidence="3">Reverse transcriptase RNase H-like domain-containing protein</fullName>
    </recommendedName>
</protein>
<dbReference type="EMBL" id="JAWZYT010000531">
    <property type="protein sequence ID" value="KAK4322227.1"/>
    <property type="molecule type" value="Genomic_DNA"/>
</dbReference>
<evidence type="ECO:0000313" key="2">
    <source>
        <dbReference type="Proteomes" id="UP001292094"/>
    </source>
</evidence>
<accession>A0AAE1QBR0</accession>
<name>A0AAE1QBR0_9EUCA</name>
<evidence type="ECO:0000313" key="1">
    <source>
        <dbReference type="EMBL" id="KAK4322227.1"/>
    </source>
</evidence>
<keyword evidence="2" id="KW-1185">Reference proteome</keyword>
<organism evidence="1 2">
    <name type="scientific">Petrolisthes manimaculis</name>
    <dbReference type="NCBI Taxonomy" id="1843537"/>
    <lineage>
        <taxon>Eukaryota</taxon>
        <taxon>Metazoa</taxon>
        <taxon>Ecdysozoa</taxon>
        <taxon>Arthropoda</taxon>
        <taxon>Crustacea</taxon>
        <taxon>Multicrustacea</taxon>
        <taxon>Malacostraca</taxon>
        <taxon>Eumalacostraca</taxon>
        <taxon>Eucarida</taxon>
        <taxon>Decapoda</taxon>
        <taxon>Pleocyemata</taxon>
        <taxon>Anomura</taxon>
        <taxon>Galatheoidea</taxon>
        <taxon>Porcellanidae</taxon>
        <taxon>Petrolisthes</taxon>
    </lineage>
</organism>
<dbReference type="Proteomes" id="UP001292094">
    <property type="component" value="Unassembled WGS sequence"/>
</dbReference>
<proteinExistence type="predicted"/>
<sequence>MGLDNYYHPSSHMPFAPLNDLQNGLKNTSQKKLVWSATAGEAFNNIKEQGTNWSPRVKRHLTFLCEFTTDIHHIRVEDNTVADALSRLNHRPLNTLHPCHHTSTLQTSRLTTTNASNIRSPPCLAGAIG</sequence>
<evidence type="ECO:0008006" key="3">
    <source>
        <dbReference type="Google" id="ProtNLM"/>
    </source>
</evidence>
<gene>
    <name evidence="1" type="ORF">Pmani_007025</name>
</gene>